<evidence type="ECO:0000313" key="3">
    <source>
        <dbReference type="Proteomes" id="UP000326169"/>
    </source>
</evidence>
<dbReference type="Pfam" id="PF09353">
    <property type="entry name" value="DUF1995"/>
    <property type="match status" value="1"/>
</dbReference>
<dbReference type="Proteomes" id="UP000326169">
    <property type="component" value="Unassembled WGS sequence"/>
</dbReference>
<organism evidence="2 3">
    <name type="scientific">Limnospira platensis NIES-46</name>
    <dbReference type="NCBI Taxonomy" id="1236695"/>
    <lineage>
        <taxon>Bacteria</taxon>
        <taxon>Bacillati</taxon>
        <taxon>Cyanobacteriota</taxon>
        <taxon>Cyanophyceae</taxon>
        <taxon>Oscillatoriophycideae</taxon>
        <taxon>Oscillatoriales</taxon>
        <taxon>Sirenicapillariaceae</taxon>
        <taxon>Limnospira</taxon>
    </lineage>
</organism>
<proteinExistence type="predicted"/>
<evidence type="ECO:0000259" key="1">
    <source>
        <dbReference type="Pfam" id="PF09353"/>
    </source>
</evidence>
<reference evidence="2 3" key="1">
    <citation type="journal article" date="2019" name="J Genomics">
        <title>The Draft Genome of a Hydrogen-producing Cyanobacterium, Arthrospira platensis NIES-46.</title>
        <authorList>
            <person name="Suzuki S."/>
            <person name="Yamaguchi H."/>
            <person name="Kawachi M."/>
        </authorList>
    </citation>
    <scope>NUCLEOTIDE SEQUENCE [LARGE SCALE GENOMIC DNA]</scope>
    <source>
        <strain evidence="2 3">NIES-46</strain>
    </source>
</reference>
<comment type="caution">
    <text evidence="2">The sequence shown here is derived from an EMBL/GenBank/DDBJ whole genome shotgun (WGS) entry which is preliminary data.</text>
</comment>
<keyword evidence="3" id="KW-1185">Reference proteome</keyword>
<feature type="domain" description="DUF1995" evidence="1">
    <location>
        <begin position="18"/>
        <end position="222"/>
    </location>
</feature>
<protein>
    <recommendedName>
        <fullName evidence="1">DUF1995 domain-containing protein</fullName>
    </recommendedName>
</protein>
<dbReference type="EMBL" id="BIMW01000106">
    <property type="protein sequence ID" value="GCE94780.1"/>
    <property type="molecule type" value="Genomic_DNA"/>
</dbReference>
<evidence type="ECO:0000313" key="2">
    <source>
        <dbReference type="EMBL" id="GCE94780.1"/>
    </source>
</evidence>
<dbReference type="InterPro" id="IPR053021">
    <property type="entry name" value="Chloroplast_ADK"/>
</dbReference>
<accession>A0A5M3T9Y9</accession>
<dbReference type="PANTHER" id="PTHR35509">
    <property type="entry name" value="DOMAIN PROTEIN, PUTATIVE (DUF1995)-RELATED"/>
    <property type="match status" value="1"/>
</dbReference>
<gene>
    <name evidence="2" type="ORF">NIES46_28400</name>
</gene>
<dbReference type="InterPro" id="IPR018962">
    <property type="entry name" value="DUF1995"/>
</dbReference>
<sequence length="262" mass="29036">MGIIQGFDLQNFEMTQLPTTLSEAIEQAKQAATAALEDGYKLIQVELVFPEIELQAQSIASQFIPALEKPDTLLKVFFPDAGSAALARRDWGETPFRVTDIGTSRSPVETRLQPDDGQFLVVSPSPVEVNQVENLHKLAGDRSVVLLNPRLEDVAIIGIGYAARQLRERFLNTIESCYYLKPLDGAALFRCYPGTWEVWLEIDGEYQKITEQSTKPVGDQLEQILARATQGDDPSSVTPNLPPAKKKGFLSELQSFINALSR</sequence>
<dbReference type="PANTHER" id="PTHR35509:SF1">
    <property type="entry name" value="DOMAIN PROTEIN, PUTATIVE (DUF1995)-RELATED"/>
    <property type="match status" value="1"/>
</dbReference>
<name>A0A5M3T9Y9_LIMPL</name>